<sequence>MKLRIREVLALMVVGGAVAMGLAVAGEPVAESAPQDVAARMAEAEAERMADLGLIDYTQGDAEVSR</sequence>
<dbReference type="AlphaFoldDB" id="A0A5Q3RVW1"/>
<organism evidence="1 2">
    <name type="scientific">Neisseria brasiliensis</name>
    <dbReference type="NCBI Taxonomy" id="2666100"/>
    <lineage>
        <taxon>Bacteria</taxon>
        <taxon>Pseudomonadati</taxon>
        <taxon>Pseudomonadota</taxon>
        <taxon>Betaproteobacteria</taxon>
        <taxon>Neisseriales</taxon>
        <taxon>Neisseriaceae</taxon>
        <taxon>Neisseria</taxon>
    </lineage>
</organism>
<reference evidence="1" key="1">
    <citation type="journal article" name="Emerg. Infect. Dis.">
        <title>Two cases of a newly characterized neisseria species.</title>
        <authorList>
            <person name="Mustapha M."/>
            <person name="Lemos A.P.S."/>
            <person name="Harrison L.H."/>
            <person name="Vantyne D."/>
            <person name="Sacchi C.T."/>
        </authorList>
    </citation>
    <scope>NUCLEOTIDE SEQUENCE</scope>
    <source>
        <strain evidence="1">N.95.16</strain>
    </source>
</reference>
<dbReference type="RefSeq" id="WP_095502357.1">
    <property type="nucleotide sequence ID" value="NZ_CP046027.1"/>
</dbReference>
<keyword evidence="2" id="KW-1185">Reference proteome</keyword>
<name>A0A5Q3RVW1_9NEIS</name>
<evidence type="ECO:0000313" key="2">
    <source>
        <dbReference type="Proteomes" id="UP000486297"/>
    </source>
</evidence>
<proteinExistence type="predicted"/>
<comment type="caution">
    <text evidence="1">The sequence shown here is derived from an EMBL/GenBank/DDBJ whole genome shotgun (WGS) entry which is preliminary data.</text>
</comment>
<gene>
    <name evidence="1" type="ORF">GJU80_01570</name>
</gene>
<accession>A0A5Q3RVW1</accession>
<dbReference type="Proteomes" id="UP000486297">
    <property type="component" value="Unassembled WGS sequence"/>
</dbReference>
<protein>
    <submittedName>
        <fullName evidence="1">Uncharacterized protein</fullName>
    </submittedName>
</protein>
<dbReference type="EMBL" id="WJXO01000001">
    <property type="protein sequence ID" value="MRN37228.1"/>
    <property type="molecule type" value="Genomic_DNA"/>
</dbReference>
<evidence type="ECO:0000313" key="1">
    <source>
        <dbReference type="EMBL" id="MRN37228.1"/>
    </source>
</evidence>